<proteinExistence type="predicted"/>
<dbReference type="EMBL" id="JABBNB010000001">
    <property type="protein sequence ID" value="NMN99799.1"/>
    <property type="molecule type" value="Genomic_DNA"/>
</dbReference>
<dbReference type="Pfam" id="PF17940">
    <property type="entry name" value="TetR_C_31"/>
    <property type="match status" value="1"/>
</dbReference>
<name>A0A848KNF3_9ACTN</name>
<evidence type="ECO:0000256" key="1">
    <source>
        <dbReference type="ARBA" id="ARBA00023125"/>
    </source>
</evidence>
<evidence type="ECO:0000313" key="5">
    <source>
        <dbReference type="Proteomes" id="UP000550729"/>
    </source>
</evidence>
<dbReference type="PROSITE" id="PS50977">
    <property type="entry name" value="HTH_TETR_2"/>
    <property type="match status" value="1"/>
</dbReference>
<dbReference type="RefSeq" id="WP_170192295.1">
    <property type="nucleotide sequence ID" value="NZ_JABBNB010000001.1"/>
</dbReference>
<dbReference type="Gene3D" id="1.10.357.10">
    <property type="entry name" value="Tetracycline Repressor, domain 2"/>
    <property type="match status" value="1"/>
</dbReference>
<dbReference type="SUPFAM" id="SSF48498">
    <property type="entry name" value="Tetracyclin repressor-like, C-terminal domain"/>
    <property type="match status" value="1"/>
</dbReference>
<organism evidence="4 5">
    <name type="scientific">Gordonia asplenii</name>
    <dbReference type="NCBI Taxonomy" id="2725283"/>
    <lineage>
        <taxon>Bacteria</taxon>
        <taxon>Bacillati</taxon>
        <taxon>Actinomycetota</taxon>
        <taxon>Actinomycetes</taxon>
        <taxon>Mycobacteriales</taxon>
        <taxon>Gordoniaceae</taxon>
        <taxon>Gordonia</taxon>
    </lineage>
</organism>
<evidence type="ECO:0000313" key="4">
    <source>
        <dbReference type="EMBL" id="NMN99799.1"/>
    </source>
</evidence>
<keyword evidence="1 2" id="KW-0238">DNA-binding</keyword>
<dbReference type="InterPro" id="IPR001647">
    <property type="entry name" value="HTH_TetR"/>
</dbReference>
<dbReference type="GO" id="GO:0003677">
    <property type="term" value="F:DNA binding"/>
    <property type="evidence" value="ECO:0007669"/>
    <property type="project" value="UniProtKB-UniRule"/>
</dbReference>
<gene>
    <name evidence="4" type="ORF">HH308_01040</name>
</gene>
<accession>A0A848KNF3</accession>
<dbReference type="AlphaFoldDB" id="A0A848KNF3"/>
<protein>
    <submittedName>
        <fullName evidence="4">TetR family transcriptional regulator</fullName>
    </submittedName>
</protein>
<comment type="caution">
    <text evidence="4">The sequence shown here is derived from an EMBL/GenBank/DDBJ whole genome shotgun (WGS) entry which is preliminary data.</text>
</comment>
<feature type="DNA-binding region" description="H-T-H motif" evidence="2">
    <location>
        <begin position="28"/>
        <end position="47"/>
    </location>
</feature>
<dbReference type="Pfam" id="PF00440">
    <property type="entry name" value="TetR_N"/>
    <property type="match status" value="1"/>
</dbReference>
<sequence>MPHRLSRRLSICDAALDLAAGGGNHAVTHSAIDAALGIAKGSTSYYFRTRAALIDAAIDFLTERSRARFAELSGGTTTEISVDGAAAQIAAYLVDLLGQRRRDLLARYAFAPDAAADEGHRAALARCLFSIDAATGLLDALGADDPSARAADLLTLIEGIALDFTYGHRSLTADEPHDVVEELVRRWLVALVA</sequence>
<dbReference type="Proteomes" id="UP000550729">
    <property type="component" value="Unassembled WGS sequence"/>
</dbReference>
<dbReference type="InterPro" id="IPR036271">
    <property type="entry name" value="Tet_transcr_reg_TetR-rel_C_sf"/>
</dbReference>
<dbReference type="InterPro" id="IPR009057">
    <property type="entry name" value="Homeodomain-like_sf"/>
</dbReference>
<evidence type="ECO:0000256" key="2">
    <source>
        <dbReference type="PROSITE-ProRule" id="PRU00335"/>
    </source>
</evidence>
<dbReference type="InterPro" id="IPR041583">
    <property type="entry name" value="TetR_C_31"/>
</dbReference>
<dbReference type="SUPFAM" id="SSF46689">
    <property type="entry name" value="Homeodomain-like"/>
    <property type="match status" value="1"/>
</dbReference>
<reference evidence="4 5" key="1">
    <citation type="submission" date="2020-04" db="EMBL/GenBank/DDBJ databases">
        <title>Gordonia sp. nov. TBRC 11910.</title>
        <authorList>
            <person name="Suriyachadkun C."/>
        </authorList>
    </citation>
    <scope>NUCLEOTIDE SEQUENCE [LARGE SCALE GENOMIC DNA]</scope>
    <source>
        <strain evidence="4 5">TBRC 11910</strain>
    </source>
</reference>
<keyword evidence="5" id="KW-1185">Reference proteome</keyword>
<feature type="domain" description="HTH tetR-type" evidence="3">
    <location>
        <begin position="5"/>
        <end position="65"/>
    </location>
</feature>
<evidence type="ECO:0000259" key="3">
    <source>
        <dbReference type="PROSITE" id="PS50977"/>
    </source>
</evidence>